<accession>A0A9X0CQQ2</accession>
<evidence type="ECO:0000313" key="5">
    <source>
        <dbReference type="Proteomes" id="UP001163046"/>
    </source>
</evidence>
<proteinExistence type="inferred from homology"/>
<dbReference type="PANTHER" id="PTHR34007:SF1">
    <property type="entry name" value="AEROLYSIN-LIKE PROTEIN-RELATED"/>
    <property type="match status" value="1"/>
</dbReference>
<dbReference type="InterPro" id="IPR053280">
    <property type="entry name" value="Aerolysin-like_pore-former"/>
</dbReference>
<evidence type="ECO:0000256" key="2">
    <source>
        <dbReference type="ARBA" id="ARBA00023157"/>
    </source>
</evidence>
<keyword evidence="5" id="KW-1185">Reference proteome</keyword>
<dbReference type="EMBL" id="MU826875">
    <property type="protein sequence ID" value="KAJ7370004.1"/>
    <property type="molecule type" value="Genomic_DNA"/>
</dbReference>
<evidence type="ECO:0000256" key="1">
    <source>
        <dbReference type="ARBA" id="ARBA00009831"/>
    </source>
</evidence>
<reference evidence="4" key="1">
    <citation type="submission" date="2023-01" db="EMBL/GenBank/DDBJ databases">
        <title>Genome assembly of the deep-sea coral Lophelia pertusa.</title>
        <authorList>
            <person name="Herrera S."/>
            <person name="Cordes E."/>
        </authorList>
    </citation>
    <scope>NUCLEOTIDE SEQUENCE</scope>
    <source>
        <strain evidence="4">USNM1676648</strain>
        <tissue evidence="4">Polyp</tissue>
    </source>
</reference>
<feature type="domain" description="Aerolysin-like C-terminal" evidence="3">
    <location>
        <begin position="30"/>
        <end position="253"/>
    </location>
</feature>
<protein>
    <recommendedName>
        <fullName evidence="3">Aerolysin-like C-terminal domain-containing protein</fullName>
    </recommendedName>
</protein>
<dbReference type="Gene3D" id="3.30.412.10">
    <property type="entry name" value="Proaerolysin, chain A, domain 2"/>
    <property type="match status" value="1"/>
</dbReference>
<dbReference type="Pfam" id="PF01117">
    <property type="entry name" value="Aerolysin"/>
    <property type="match status" value="1"/>
</dbReference>
<comment type="caution">
    <text evidence="4">The sequence shown here is derived from an EMBL/GenBank/DDBJ whole genome shotgun (WGS) entry which is preliminary data.</text>
</comment>
<dbReference type="OrthoDB" id="5984372at2759"/>
<name>A0A9X0CQQ2_9CNID</name>
<dbReference type="Proteomes" id="UP001163046">
    <property type="component" value="Unassembled WGS sequence"/>
</dbReference>
<sequence>MKDVTFGESIKQSFPVDRERELLNSPDRSYHKIASNGKENAGETGVTVEMRVASTLKNVERTSWDSKFGIEVGLEYEPPSATGGVGVSAKGSFSYEWGGDQEDVTVDEDWHILTYKEKKELPGKTFAEWHAFKKPQLVTIPYTATVLATFTVEFEGYMIWGGGYNGNNPNFHQEERGSGARKTIKWKFGSAQKPFYEDLKDQIEQNMYPWQWHAIKQQYPYAQYYIDQLLNKDLYAFTMEGQFEESTENEIKSYWYPSRPVDDMADALRNLTAQADQAVKTRSFRAYIQKHPRSRPSTTAKR</sequence>
<keyword evidence="2" id="KW-1015">Disulfide bond</keyword>
<dbReference type="PANTHER" id="PTHR34007">
    <property type="entry name" value="AEROLYSIN-LIKE PROTEIN-RELATED"/>
    <property type="match status" value="1"/>
</dbReference>
<evidence type="ECO:0000313" key="4">
    <source>
        <dbReference type="EMBL" id="KAJ7370004.1"/>
    </source>
</evidence>
<gene>
    <name evidence="4" type="ORF">OS493_034736</name>
</gene>
<comment type="similarity">
    <text evidence="1">Belongs to the aerolysin family.</text>
</comment>
<organism evidence="4 5">
    <name type="scientific">Desmophyllum pertusum</name>
    <dbReference type="NCBI Taxonomy" id="174260"/>
    <lineage>
        <taxon>Eukaryota</taxon>
        <taxon>Metazoa</taxon>
        <taxon>Cnidaria</taxon>
        <taxon>Anthozoa</taxon>
        <taxon>Hexacorallia</taxon>
        <taxon>Scleractinia</taxon>
        <taxon>Caryophylliina</taxon>
        <taxon>Caryophylliidae</taxon>
        <taxon>Desmophyllum</taxon>
    </lineage>
</organism>
<dbReference type="InterPro" id="IPR055267">
    <property type="entry name" value="Aerolysin-like_C"/>
</dbReference>
<evidence type="ECO:0000259" key="3">
    <source>
        <dbReference type="Pfam" id="PF01117"/>
    </source>
</evidence>
<dbReference type="AlphaFoldDB" id="A0A9X0CQQ2"/>